<keyword evidence="2" id="KW-1185">Reference proteome</keyword>
<sequence length="95" mass="11361">MSGDMQFDTSNGDYKVKNGYVMLYHKPFTPDTFDVLATNRHQHSPGKYLPGHKKLFVCDTTGHVIRKQSGYSKRRQYIFFGKHYYKRRYYLKRVD</sequence>
<reference evidence="2" key="1">
    <citation type="submission" date="2016-04" db="EMBL/GenBank/DDBJ databases">
        <authorList>
            <person name="Chen L."/>
            <person name="Zhuang W."/>
            <person name="Wang G."/>
        </authorList>
    </citation>
    <scope>NUCLEOTIDE SEQUENCE [LARGE SCALE GENOMIC DNA]</scope>
    <source>
        <strain evidence="2">17621</strain>
    </source>
</reference>
<protein>
    <submittedName>
        <fullName evidence="1">Uncharacterized protein</fullName>
    </submittedName>
</protein>
<dbReference type="EMBL" id="LVXG01000078">
    <property type="protein sequence ID" value="OQP39788.1"/>
    <property type="molecule type" value="Genomic_DNA"/>
</dbReference>
<proteinExistence type="predicted"/>
<organism evidence="1 2">
    <name type="scientific">Niastella yeongjuensis</name>
    <dbReference type="NCBI Taxonomy" id="354355"/>
    <lineage>
        <taxon>Bacteria</taxon>
        <taxon>Pseudomonadati</taxon>
        <taxon>Bacteroidota</taxon>
        <taxon>Chitinophagia</taxon>
        <taxon>Chitinophagales</taxon>
        <taxon>Chitinophagaceae</taxon>
        <taxon>Niastella</taxon>
    </lineage>
</organism>
<gene>
    <name evidence="1" type="ORF">A4H97_16325</name>
</gene>
<comment type="caution">
    <text evidence="1">The sequence shown here is derived from an EMBL/GenBank/DDBJ whole genome shotgun (WGS) entry which is preliminary data.</text>
</comment>
<dbReference type="STRING" id="354355.SAMN05660816_02011"/>
<dbReference type="Proteomes" id="UP000192610">
    <property type="component" value="Unassembled WGS sequence"/>
</dbReference>
<evidence type="ECO:0000313" key="2">
    <source>
        <dbReference type="Proteomes" id="UP000192610"/>
    </source>
</evidence>
<evidence type="ECO:0000313" key="1">
    <source>
        <dbReference type="EMBL" id="OQP39788.1"/>
    </source>
</evidence>
<accession>A0A1V9E0Y1</accession>
<name>A0A1V9E0Y1_9BACT</name>
<dbReference type="AlphaFoldDB" id="A0A1V9E0Y1"/>